<dbReference type="EMBL" id="QXFT01000863">
    <property type="protein sequence ID" value="KAE9334283.1"/>
    <property type="molecule type" value="Genomic_DNA"/>
</dbReference>
<organism evidence="4 6">
    <name type="scientific">Phytophthora rubi</name>
    <dbReference type="NCBI Taxonomy" id="129364"/>
    <lineage>
        <taxon>Eukaryota</taxon>
        <taxon>Sar</taxon>
        <taxon>Stramenopiles</taxon>
        <taxon>Oomycota</taxon>
        <taxon>Peronosporomycetes</taxon>
        <taxon>Peronosporales</taxon>
        <taxon>Peronosporaceae</taxon>
        <taxon>Phytophthora</taxon>
    </lineage>
</organism>
<evidence type="ECO:0000313" key="2">
    <source>
        <dbReference type="EMBL" id="KAE9008544.1"/>
    </source>
</evidence>
<accession>A0A6A4EX37</accession>
<evidence type="ECO:0000313" key="6">
    <source>
        <dbReference type="Proteomes" id="UP000434957"/>
    </source>
</evidence>
<proteinExistence type="predicted"/>
<keyword evidence="6" id="KW-1185">Reference proteome</keyword>
<name>A0A6A4EX37_9STRA</name>
<feature type="compositionally biased region" description="Basic residues" evidence="1">
    <location>
        <begin position="79"/>
        <end position="103"/>
    </location>
</feature>
<protein>
    <submittedName>
        <fullName evidence="4">Uncharacterized protein</fullName>
    </submittedName>
</protein>
<comment type="caution">
    <text evidence="4">The sequence shown here is derived from an EMBL/GenBank/DDBJ whole genome shotgun (WGS) entry which is preliminary data.</text>
</comment>
<evidence type="ECO:0000313" key="3">
    <source>
        <dbReference type="EMBL" id="KAE9009837.1"/>
    </source>
</evidence>
<evidence type="ECO:0000313" key="5">
    <source>
        <dbReference type="Proteomes" id="UP000429607"/>
    </source>
</evidence>
<dbReference type="Proteomes" id="UP000435112">
    <property type="component" value="Unassembled WGS sequence"/>
</dbReference>
<dbReference type="Proteomes" id="UP000429607">
    <property type="component" value="Unassembled WGS sequence"/>
</dbReference>
<dbReference type="AlphaFoldDB" id="A0A6A4EX37"/>
<gene>
    <name evidence="3" type="ORF">PR001_g16338</name>
    <name evidence="2" type="ORF">PR002_g15865</name>
    <name evidence="4" type="ORF">PR003_g13593</name>
</gene>
<dbReference type="EMBL" id="QXFV01001283">
    <property type="protein sequence ID" value="KAE9009837.1"/>
    <property type="molecule type" value="Genomic_DNA"/>
</dbReference>
<evidence type="ECO:0000313" key="7">
    <source>
        <dbReference type="Proteomes" id="UP000435112"/>
    </source>
</evidence>
<sequence length="117" mass="13074">MVRVVGARWLLLGSSLAAGVGRFVAIARFGDCAACVAASVSARSWRDLGCRFSRRSFRVRSGDLVFVCEGPVSTLLRRPQPKKRPSSTRHQRRRPARCHRGRRTSMPLCCRTQHHAS</sequence>
<feature type="region of interest" description="Disordered" evidence="1">
    <location>
        <begin position="76"/>
        <end position="105"/>
    </location>
</feature>
<evidence type="ECO:0000256" key="1">
    <source>
        <dbReference type="SAM" id="MobiDB-lite"/>
    </source>
</evidence>
<dbReference type="EMBL" id="QXFU01001179">
    <property type="protein sequence ID" value="KAE9008544.1"/>
    <property type="molecule type" value="Genomic_DNA"/>
</dbReference>
<dbReference type="Proteomes" id="UP000434957">
    <property type="component" value="Unassembled WGS sequence"/>
</dbReference>
<reference evidence="4 6" key="1">
    <citation type="submission" date="2018-08" db="EMBL/GenBank/DDBJ databases">
        <title>Genomic investigation of the strawberry pathogen Phytophthora fragariae indicates pathogenicity is determined by transcriptional variation in three key races.</title>
        <authorList>
            <person name="Adams T.M."/>
            <person name="Armitage A.D."/>
            <person name="Sobczyk M.K."/>
            <person name="Bates H.J."/>
            <person name="Dunwell J.M."/>
            <person name="Nellist C.F."/>
            <person name="Harrison R.J."/>
        </authorList>
    </citation>
    <scope>NUCLEOTIDE SEQUENCE [LARGE SCALE GENOMIC DNA]</scope>
    <source>
        <strain evidence="3 5">SCRP249</strain>
        <strain evidence="2 7">SCRP324</strain>
        <strain evidence="4 6">SCRP333</strain>
    </source>
</reference>
<evidence type="ECO:0000313" key="4">
    <source>
        <dbReference type="EMBL" id="KAE9334283.1"/>
    </source>
</evidence>